<organism evidence="1 2">
    <name type="scientific">Spiromyces aspiralis</name>
    <dbReference type="NCBI Taxonomy" id="68401"/>
    <lineage>
        <taxon>Eukaryota</taxon>
        <taxon>Fungi</taxon>
        <taxon>Fungi incertae sedis</taxon>
        <taxon>Zoopagomycota</taxon>
        <taxon>Kickxellomycotina</taxon>
        <taxon>Kickxellomycetes</taxon>
        <taxon>Kickxellales</taxon>
        <taxon>Kickxellaceae</taxon>
        <taxon>Spiromyces</taxon>
    </lineage>
</organism>
<protein>
    <submittedName>
        <fullName evidence="1">Uncharacterized protein</fullName>
    </submittedName>
</protein>
<feature type="non-terminal residue" evidence="1">
    <location>
        <position position="1"/>
    </location>
</feature>
<proteinExistence type="predicted"/>
<accession>A0ACC1HCF6</accession>
<reference evidence="1" key="1">
    <citation type="submission" date="2022-06" db="EMBL/GenBank/DDBJ databases">
        <title>Phylogenomic reconstructions and comparative analyses of Kickxellomycotina fungi.</title>
        <authorList>
            <person name="Reynolds N.K."/>
            <person name="Stajich J.E."/>
            <person name="Barry K."/>
            <person name="Grigoriev I.V."/>
            <person name="Crous P."/>
            <person name="Smith M.E."/>
        </authorList>
    </citation>
    <scope>NUCLEOTIDE SEQUENCE</scope>
    <source>
        <strain evidence="1">RSA 2271</strain>
    </source>
</reference>
<sequence length="730" mass="78731">LNKRMAGMDLSSSTNPVRLPAAASLSSGTDANTEPAGDTMVRRSSAQQHPDQGQSEPGIASQEPDAQFDRLSEMIDSLIRDANAALATSPDVAVSETDSNEDTTTKRTLPEPEARPQYMAGSDDGDNTGLEGSADPHELIAPACSTPRVRRPHLKMNIGNDNDLADDNIEFQLWCKMVQNGVRYDKVVDSPSASRRRARKRSLTASTCCSPEATPAESTSGQRCHARSPSAHATLRARRVSRVIDEAPLSPQQFETLAASYLGQVYPKSLDNEQQQRQPKPSPVIAPVRVTDATPPPSTGNARGRSDSLVRRVRDSVTRGLLHSATFIDKSVSDELKKLSNRDHGGSAGDSPSFSPFGSSMASPLPCNTASTLSPRIEDSSVAIATTPVGHNCARLSETSYQHSDIVNASDQRYATPRWTRHTLQGNHLSRPHNRGASGTSPSLRQVEVGLSSRSKPTLDPYHHSRSKSSASVAAASSRSYRAHKPQAPSTLRRPYHCLDSSPSHAPGRGTIPWPEYESGADDDDDDGETIGSTPRRRKSRHPFLDLHAESLSRHASGPRSAQLSRRSRLPWYGTVRGQDNDNDGYVGSDSSDASPEEHELLGHAISRDLSAEEGRCEDEFEASTDSLASRSSYEVTTWRPASGSSGSHILDQHGGDKPHISSDGALSDSGEDLAFQPSADLVAAAPKSPTRDNDSMALGNSNNSIISVFALFYWMLLFSLGVCMLDKFL</sequence>
<comment type="caution">
    <text evidence="1">The sequence shown here is derived from an EMBL/GenBank/DDBJ whole genome shotgun (WGS) entry which is preliminary data.</text>
</comment>
<feature type="non-terminal residue" evidence="1">
    <location>
        <position position="730"/>
    </location>
</feature>
<name>A0ACC1HCF6_9FUNG</name>
<gene>
    <name evidence="1" type="ORF">EV182_003855</name>
</gene>
<evidence type="ECO:0000313" key="1">
    <source>
        <dbReference type="EMBL" id="KAJ1674152.1"/>
    </source>
</evidence>
<evidence type="ECO:0000313" key="2">
    <source>
        <dbReference type="Proteomes" id="UP001145114"/>
    </source>
</evidence>
<dbReference type="EMBL" id="JAMZIH010006217">
    <property type="protein sequence ID" value="KAJ1674152.1"/>
    <property type="molecule type" value="Genomic_DNA"/>
</dbReference>
<keyword evidence="2" id="KW-1185">Reference proteome</keyword>
<dbReference type="Proteomes" id="UP001145114">
    <property type="component" value="Unassembled WGS sequence"/>
</dbReference>